<organism evidence="14 15">
    <name type="scientific">Paludisphaera borealis</name>
    <dbReference type="NCBI Taxonomy" id="1387353"/>
    <lineage>
        <taxon>Bacteria</taxon>
        <taxon>Pseudomonadati</taxon>
        <taxon>Planctomycetota</taxon>
        <taxon>Planctomycetia</taxon>
        <taxon>Isosphaerales</taxon>
        <taxon>Isosphaeraceae</taxon>
        <taxon>Paludisphaera</taxon>
    </lineage>
</organism>
<evidence type="ECO:0000256" key="7">
    <source>
        <dbReference type="ARBA" id="ARBA00022679"/>
    </source>
</evidence>
<keyword evidence="6 14" id="KW-0489">Methyltransferase</keyword>
<dbReference type="PIRSF" id="PIRSF006004">
    <property type="entry name" value="CHP00048"/>
    <property type="match status" value="1"/>
</dbReference>
<dbReference type="SFLD" id="SFLDG01062">
    <property type="entry name" value="methyltransferase_(Class_A)"/>
    <property type="match status" value="1"/>
</dbReference>
<evidence type="ECO:0000256" key="11">
    <source>
        <dbReference type="ARBA" id="ARBA00023014"/>
    </source>
</evidence>
<dbReference type="OrthoDB" id="9793973at2"/>
<keyword evidence="15" id="KW-1185">Reference proteome</keyword>
<dbReference type="KEGG" id="pbor:BSF38_01706"/>
<dbReference type="InterPro" id="IPR058240">
    <property type="entry name" value="rSAM_sf"/>
</dbReference>
<dbReference type="RefSeq" id="WP_076344736.1">
    <property type="nucleotide sequence ID" value="NZ_CP019082.1"/>
</dbReference>
<keyword evidence="7 14" id="KW-0808">Transferase</keyword>
<dbReference type="InterPro" id="IPR040072">
    <property type="entry name" value="Methyltransferase_A"/>
</dbReference>
<dbReference type="SFLD" id="SFLDS00029">
    <property type="entry name" value="Radical_SAM"/>
    <property type="match status" value="1"/>
</dbReference>
<evidence type="ECO:0000256" key="2">
    <source>
        <dbReference type="ARBA" id="ARBA00004496"/>
    </source>
</evidence>
<evidence type="ECO:0000313" key="15">
    <source>
        <dbReference type="Proteomes" id="UP000186309"/>
    </source>
</evidence>
<dbReference type="Gene3D" id="3.20.20.70">
    <property type="entry name" value="Aldolase class I"/>
    <property type="match status" value="1"/>
</dbReference>
<dbReference type="SUPFAM" id="SSF102114">
    <property type="entry name" value="Radical SAM enzymes"/>
    <property type="match status" value="1"/>
</dbReference>
<dbReference type="InterPro" id="IPR013785">
    <property type="entry name" value="Aldolase_TIM"/>
</dbReference>
<keyword evidence="12" id="KW-1015">Disulfide bond</keyword>
<evidence type="ECO:0000256" key="12">
    <source>
        <dbReference type="ARBA" id="ARBA00023157"/>
    </source>
</evidence>
<reference evidence="15" key="1">
    <citation type="submission" date="2016-12" db="EMBL/GenBank/DDBJ databases">
        <title>Comparative genomics of four Isosphaeraceae planctomycetes: a common pool of plasmids and glycoside hydrolase genes.</title>
        <authorList>
            <person name="Ivanova A."/>
        </authorList>
    </citation>
    <scope>NUCLEOTIDE SEQUENCE [LARGE SCALE GENOMIC DNA]</scope>
    <source>
        <strain evidence="15">PX4</strain>
    </source>
</reference>
<evidence type="ECO:0000256" key="4">
    <source>
        <dbReference type="ARBA" id="ARBA00022485"/>
    </source>
</evidence>
<keyword evidence="4" id="KW-0004">4Fe-4S</keyword>
<feature type="domain" description="Radical SAM core" evidence="13">
    <location>
        <begin position="100"/>
        <end position="332"/>
    </location>
</feature>
<evidence type="ECO:0000256" key="10">
    <source>
        <dbReference type="ARBA" id="ARBA00023004"/>
    </source>
</evidence>
<dbReference type="PROSITE" id="PS51918">
    <property type="entry name" value="RADICAL_SAM"/>
    <property type="match status" value="1"/>
</dbReference>
<evidence type="ECO:0000256" key="6">
    <source>
        <dbReference type="ARBA" id="ARBA00022603"/>
    </source>
</evidence>
<dbReference type="GO" id="GO:0070475">
    <property type="term" value="P:rRNA base methylation"/>
    <property type="evidence" value="ECO:0007669"/>
    <property type="project" value="TreeGrafter"/>
</dbReference>
<dbReference type="InterPro" id="IPR004383">
    <property type="entry name" value="rRNA_lsu_MTrfase_RlmN/Cfr"/>
</dbReference>
<protein>
    <submittedName>
        <fullName evidence="14">Putative dual-specificity RNA methyltransferase RlmN</fullName>
        <ecNumber evidence="14">2.1.1.192</ecNumber>
    </submittedName>
</protein>
<dbReference type="GO" id="GO:0046872">
    <property type="term" value="F:metal ion binding"/>
    <property type="evidence" value="ECO:0007669"/>
    <property type="project" value="UniProtKB-KW"/>
</dbReference>
<evidence type="ECO:0000256" key="5">
    <source>
        <dbReference type="ARBA" id="ARBA00022490"/>
    </source>
</evidence>
<comment type="cofactor">
    <cofactor evidence="1">
        <name>[4Fe-4S] cluster</name>
        <dbReference type="ChEBI" id="CHEBI:49883"/>
    </cofactor>
</comment>
<dbReference type="EMBL" id="CP019082">
    <property type="protein sequence ID" value="APW60239.1"/>
    <property type="molecule type" value="Genomic_DNA"/>
</dbReference>
<comment type="subcellular location">
    <subcellularLocation>
        <location evidence="2">Cytoplasm</location>
    </subcellularLocation>
</comment>
<evidence type="ECO:0000259" key="13">
    <source>
        <dbReference type="PROSITE" id="PS51918"/>
    </source>
</evidence>
<dbReference type="STRING" id="1387353.BSF38_01706"/>
<keyword evidence="8" id="KW-0949">S-adenosyl-L-methionine</keyword>
<keyword evidence="10" id="KW-0408">Iron</keyword>
<keyword evidence="11" id="KW-0411">Iron-sulfur</keyword>
<sequence length="345" mass="37522">MDPRNTTPEILEQWAAAHGCDPRVVRRLLSTIFQRGVYEPSAWMGESQIPKRLVEAVSPLPLPRLTLDGSVVSPVDGFQKLRFRTSEGLPLETVLIPLHKEGAVSLCLSSQVGCAMGCVFCATARMTTRRNLAAWEIIDQFLQARELVRSQGRRVTGAVFMGMGEPFLNYDNVVAAAELLRCSSAGSVAAKAITISTVGLVPEIDRFTREGHRYRLAVSLGAATDAKRKELVPVASRWPVADVMAAARRYALARRDRVTLAYVCISGVNVDEDDARALGELIGDTPVRVDLIEVTDPTGRFAPPTADELRAFRDALSRHVGQPIVRRYSGGKDIQAACGTLAGVI</sequence>
<comment type="similarity">
    <text evidence="3">Belongs to the radical SAM superfamily. RlmN family.</text>
</comment>
<dbReference type="PANTHER" id="PTHR30544">
    <property type="entry name" value="23S RRNA METHYLTRANSFERASE"/>
    <property type="match status" value="1"/>
</dbReference>
<dbReference type="EC" id="2.1.1.192" evidence="14"/>
<dbReference type="GO" id="GO:0005737">
    <property type="term" value="C:cytoplasm"/>
    <property type="evidence" value="ECO:0007669"/>
    <property type="project" value="UniProtKB-SubCell"/>
</dbReference>
<name>A0A1U7CMV0_9BACT</name>
<dbReference type="Proteomes" id="UP000186309">
    <property type="component" value="Chromosome"/>
</dbReference>
<evidence type="ECO:0000256" key="8">
    <source>
        <dbReference type="ARBA" id="ARBA00022691"/>
    </source>
</evidence>
<dbReference type="CDD" id="cd01335">
    <property type="entry name" value="Radical_SAM"/>
    <property type="match status" value="1"/>
</dbReference>
<dbReference type="Pfam" id="PF04055">
    <property type="entry name" value="Radical_SAM"/>
    <property type="match status" value="1"/>
</dbReference>
<dbReference type="SFLD" id="SFLDF00275">
    <property type="entry name" value="adenosine_C2_methyltransferase"/>
    <property type="match status" value="1"/>
</dbReference>
<proteinExistence type="inferred from homology"/>
<gene>
    <name evidence="14" type="primary">rlmN_1</name>
    <name evidence="14" type="ORF">BSF38_01706</name>
</gene>
<dbReference type="GO" id="GO:0030488">
    <property type="term" value="P:tRNA methylation"/>
    <property type="evidence" value="ECO:0007669"/>
    <property type="project" value="TreeGrafter"/>
</dbReference>
<evidence type="ECO:0000256" key="1">
    <source>
        <dbReference type="ARBA" id="ARBA00001966"/>
    </source>
</evidence>
<dbReference type="PANTHER" id="PTHR30544:SF5">
    <property type="entry name" value="RADICAL SAM CORE DOMAIN-CONTAINING PROTEIN"/>
    <property type="match status" value="1"/>
</dbReference>
<keyword evidence="5" id="KW-0963">Cytoplasm</keyword>
<dbReference type="GO" id="GO:0051539">
    <property type="term" value="F:4 iron, 4 sulfur cluster binding"/>
    <property type="evidence" value="ECO:0007669"/>
    <property type="project" value="UniProtKB-KW"/>
</dbReference>
<keyword evidence="9" id="KW-0479">Metal-binding</keyword>
<dbReference type="GO" id="GO:0008173">
    <property type="term" value="F:RNA methyltransferase activity"/>
    <property type="evidence" value="ECO:0007669"/>
    <property type="project" value="InterPro"/>
</dbReference>
<dbReference type="InterPro" id="IPR007197">
    <property type="entry name" value="rSAM"/>
</dbReference>
<dbReference type="AlphaFoldDB" id="A0A1U7CMV0"/>
<evidence type="ECO:0000256" key="3">
    <source>
        <dbReference type="ARBA" id="ARBA00007544"/>
    </source>
</evidence>
<evidence type="ECO:0000313" key="14">
    <source>
        <dbReference type="EMBL" id="APW60239.1"/>
    </source>
</evidence>
<evidence type="ECO:0000256" key="9">
    <source>
        <dbReference type="ARBA" id="ARBA00022723"/>
    </source>
</evidence>
<accession>A0A1U7CMV0</accession>